<proteinExistence type="predicted"/>
<evidence type="ECO:0000313" key="1">
    <source>
        <dbReference type="EMBL" id="KAI3718890.1"/>
    </source>
</evidence>
<reference evidence="2" key="1">
    <citation type="journal article" date="2022" name="Mol. Ecol. Resour.">
        <title>The genomes of chicory, endive, great burdock and yacon provide insights into Asteraceae palaeo-polyploidization history and plant inulin production.</title>
        <authorList>
            <person name="Fan W."/>
            <person name="Wang S."/>
            <person name="Wang H."/>
            <person name="Wang A."/>
            <person name="Jiang F."/>
            <person name="Liu H."/>
            <person name="Zhao H."/>
            <person name="Xu D."/>
            <person name="Zhang Y."/>
        </authorList>
    </citation>
    <scope>NUCLEOTIDE SEQUENCE [LARGE SCALE GENOMIC DNA]</scope>
    <source>
        <strain evidence="2">cv. Niubang</strain>
    </source>
</reference>
<dbReference type="Proteomes" id="UP001055879">
    <property type="component" value="Linkage Group LG06"/>
</dbReference>
<organism evidence="1 2">
    <name type="scientific">Arctium lappa</name>
    <name type="common">Greater burdock</name>
    <name type="synonym">Lappa major</name>
    <dbReference type="NCBI Taxonomy" id="4217"/>
    <lineage>
        <taxon>Eukaryota</taxon>
        <taxon>Viridiplantae</taxon>
        <taxon>Streptophyta</taxon>
        <taxon>Embryophyta</taxon>
        <taxon>Tracheophyta</taxon>
        <taxon>Spermatophyta</taxon>
        <taxon>Magnoliopsida</taxon>
        <taxon>eudicotyledons</taxon>
        <taxon>Gunneridae</taxon>
        <taxon>Pentapetalae</taxon>
        <taxon>asterids</taxon>
        <taxon>campanulids</taxon>
        <taxon>Asterales</taxon>
        <taxon>Asteraceae</taxon>
        <taxon>Carduoideae</taxon>
        <taxon>Cardueae</taxon>
        <taxon>Arctiinae</taxon>
        <taxon>Arctium</taxon>
    </lineage>
</organism>
<evidence type="ECO:0000313" key="2">
    <source>
        <dbReference type="Proteomes" id="UP001055879"/>
    </source>
</evidence>
<gene>
    <name evidence="1" type="ORF">L6452_19775</name>
</gene>
<reference evidence="1 2" key="2">
    <citation type="journal article" date="2022" name="Mol. Ecol. Resour.">
        <title>The genomes of chicory, endive, great burdock and yacon provide insights into Asteraceae paleo-polyploidization history and plant inulin production.</title>
        <authorList>
            <person name="Fan W."/>
            <person name="Wang S."/>
            <person name="Wang H."/>
            <person name="Wang A."/>
            <person name="Jiang F."/>
            <person name="Liu H."/>
            <person name="Zhao H."/>
            <person name="Xu D."/>
            <person name="Zhang Y."/>
        </authorList>
    </citation>
    <scope>NUCLEOTIDE SEQUENCE [LARGE SCALE GENOMIC DNA]</scope>
    <source>
        <strain evidence="2">cv. Niubang</strain>
    </source>
</reference>
<sequence length="229" mass="25175">MFKEGIFDDPLLVLSSWNALDSDPCNWVGVSCSGDQVTKLIFFFPLILEAPIDDFQESHETVFDIPAIPTNHHRSFDQSTSPPSYIETSSQMVEDNGKSLDSHSTLSESLEYETKEAEDNPNLKGCTDAHSEDGLSSMHTAQQKLDTLATTKTFVGTEILDGKAVNVVDGMKMYEELFDDSGVRKMVSLINDLKVAGRRGQFQGKSPTILNGSFSSKANATATYANYLL</sequence>
<comment type="caution">
    <text evidence="1">The sequence shown here is derived from an EMBL/GenBank/DDBJ whole genome shotgun (WGS) entry which is preliminary data.</text>
</comment>
<dbReference type="EMBL" id="CM042052">
    <property type="protein sequence ID" value="KAI3718890.1"/>
    <property type="molecule type" value="Genomic_DNA"/>
</dbReference>
<protein>
    <submittedName>
        <fullName evidence="1">Uncharacterized protein</fullName>
    </submittedName>
</protein>
<name>A0ACB9BAB3_ARCLA</name>
<accession>A0ACB9BAB3</accession>
<keyword evidence="2" id="KW-1185">Reference proteome</keyword>